<organism evidence="1 2">
    <name type="scientific">Cochliobolus carbonum (strain 26-R-13)</name>
    <name type="common">Maize leaf spot fungus</name>
    <name type="synonym">Bipolaris zeicola</name>
    <dbReference type="NCBI Taxonomy" id="930089"/>
    <lineage>
        <taxon>Eukaryota</taxon>
        <taxon>Fungi</taxon>
        <taxon>Dikarya</taxon>
        <taxon>Ascomycota</taxon>
        <taxon>Pezizomycotina</taxon>
        <taxon>Dothideomycetes</taxon>
        <taxon>Pleosporomycetidae</taxon>
        <taxon>Pleosporales</taxon>
        <taxon>Pleosporineae</taxon>
        <taxon>Pleosporaceae</taxon>
        <taxon>Bipolaris</taxon>
    </lineage>
</organism>
<dbReference type="HOGENOM" id="CLU_2967151_0_0_1"/>
<proteinExistence type="predicted"/>
<feature type="non-terminal residue" evidence="1">
    <location>
        <position position="1"/>
    </location>
</feature>
<evidence type="ECO:0000313" key="2">
    <source>
        <dbReference type="Proteomes" id="UP000053841"/>
    </source>
</evidence>
<dbReference type="AlphaFoldDB" id="W6YFI4"/>
<dbReference type="KEGG" id="bze:COCCADRAFT_105058"/>
<dbReference type="EMBL" id="KI964720">
    <property type="protein sequence ID" value="EUC29996.1"/>
    <property type="molecule type" value="Genomic_DNA"/>
</dbReference>
<dbReference type="RefSeq" id="XP_007715721.1">
    <property type="nucleotide sequence ID" value="XM_007717531.1"/>
</dbReference>
<sequence length="59" mass="6219">HKSCSRFPQTPIQSPSVTLNIRFESSVPVLVSSSTGVITAAQLNGFRGCLLSINTASRG</sequence>
<accession>W6YFI4</accession>
<gene>
    <name evidence="1" type="ORF">COCCADRAFT_105058</name>
</gene>
<evidence type="ECO:0000313" key="1">
    <source>
        <dbReference type="EMBL" id="EUC29996.1"/>
    </source>
</evidence>
<dbReference type="GeneID" id="19143138"/>
<protein>
    <submittedName>
        <fullName evidence="1">Uncharacterized protein</fullName>
    </submittedName>
</protein>
<name>W6YFI4_COCC2</name>
<dbReference type="Proteomes" id="UP000053841">
    <property type="component" value="Unassembled WGS sequence"/>
</dbReference>
<keyword evidence="2" id="KW-1185">Reference proteome</keyword>
<reference evidence="1 2" key="1">
    <citation type="journal article" date="2013" name="PLoS Genet.">
        <title>Comparative genome structure, secondary metabolite, and effector coding capacity across Cochliobolus pathogens.</title>
        <authorList>
            <person name="Condon B.J."/>
            <person name="Leng Y."/>
            <person name="Wu D."/>
            <person name="Bushley K.E."/>
            <person name="Ohm R.A."/>
            <person name="Otillar R."/>
            <person name="Martin J."/>
            <person name="Schackwitz W."/>
            <person name="Grimwood J."/>
            <person name="MohdZainudin N."/>
            <person name="Xue C."/>
            <person name="Wang R."/>
            <person name="Manning V.A."/>
            <person name="Dhillon B."/>
            <person name="Tu Z.J."/>
            <person name="Steffenson B.J."/>
            <person name="Salamov A."/>
            <person name="Sun H."/>
            <person name="Lowry S."/>
            <person name="LaButti K."/>
            <person name="Han J."/>
            <person name="Copeland A."/>
            <person name="Lindquist E."/>
            <person name="Barry K."/>
            <person name="Schmutz J."/>
            <person name="Baker S.E."/>
            <person name="Ciuffetti L.M."/>
            <person name="Grigoriev I.V."/>
            <person name="Zhong S."/>
            <person name="Turgeon B.G."/>
        </authorList>
    </citation>
    <scope>NUCLEOTIDE SEQUENCE [LARGE SCALE GENOMIC DNA]</scope>
    <source>
        <strain evidence="1 2">26-R-13</strain>
    </source>
</reference>